<sequence length="187" mass="19948">MSQGKNLAALRLIDDGAERASLVRVEGSAERPRAGGGAVTSRSARNGAEFKARARVHRREATAAVLERMAWGSPATTPPCEAGFPTTRRRDRSRLARNSSSSLARRCTRARASSCSSGGRDSVGARRQRRPRTWLVSRRRRAAEAASVAVHSVAVVVGDGGGDVGGGEAEVGEEDDGGVWPRRRFEV</sequence>
<dbReference type="HOGENOM" id="CLU_1449893_0_0_1"/>
<feature type="compositionally biased region" description="Gly residues" evidence="1">
    <location>
        <begin position="159"/>
        <end position="169"/>
    </location>
</feature>
<organism evidence="2 3">
    <name type="scientific">Oryza sativa subsp. indica</name>
    <name type="common">Rice</name>
    <dbReference type="NCBI Taxonomy" id="39946"/>
    <lineage>
        <taxon>Eukaryota</taxon>
        <taxon>Viridiplantae</taxon>
        <taxon>Streptophyta</taxon>
        <taxon>Embryophyta</taxon>
        <taxon>Tracheophyta</taxon>
        <taxon>Spermatophyta</taxon>
        <taxon>Magnoliopsida</taxon>
        <taxon>Liliopsida</taxon>
        <taxon>Poales</taxon>
        <taxon>Poaceae</taxon>
        <taxon>BOP clade</taxon>
        <taxon>Oryzoideae</taxon>
        <taxon>Oryzeae</taxon>
        <taxon>Oryzinae</taxon>
        <taxon>Oryza</taxon>
        <taxon>Oryza sativa</taxon>
    </lineage>
</organism>
<proteinExistence type="predicted"/>
<feature type="compositionally biased region" description="Low complexity" evidence="1">
    <location>
        <begin position="96"/>
        <end position="122"/>
    </location>
</feature>
<accession>A2WPJ6</accession>
<dbReference type="EMBL" id="CM000126">
    <property type="protein sequence ID" value="EAY73892.1"/>
    <property type="molecule type" value="Genomic_DNA"/>
</dbReference>
<name>A2WPJ6_ORYSI</name>
<feature type="region of interest" description="Disordered" evidence="1">
    <location>
        <begin position="24"/>
        <end position="55"/>
    </location>
</feature>
<dbReference type="Proteomes" id="UP000007015">
    <property type="component" value="Chromosome 1"/>
</dbReference>
<feature type="region of interest" description="Disordered" evidence="1">
    <location>
        <begin position="68"/>
        <end position="134"/>
    </location>
</feature>
<evidence type="ECO:0000313" key="3">
    <source>
        <dbReference type="Proteomes" id="UP000007015"/>
    </source>
</evidence>
<dbReference type="Gramene" id="BGIOSGA003446-TA">
    <property type="protein sequence ID" value="BGIOSGA003446-PA"/>
    <property type="gene ID" value="BGIOSGA003446"/>
</dbReference>
<reference evidence="2 3" key="1">
    <citation type="journal article" date="2005" name="PLoS Biol.">
        <title>The genomes of Oryza sativa: a history of duplications.</title>
        <authorList>
            <person name="Yu J."/>
            <person name="Wang J."/>
            <person name="Lin W."/>
            <person name="Li S."/>
            <person name="Li H."/>
            <person name="Zhou J."/>
            <person name="Ni P."/>
            <person name="Dong W."/>
            <person name="Hu S."/>
            <person name="Zeng C."/>
            <person name="Zhang J."/>
            <person name="Zhang Y."/>
            <person name="Li R."/>
            <person name="Xu Z."/>
            <person name="Li S."/>
            <person name="Li X."/>
            <person name="Zheng H."/>
            <person name="Cong L."/>
            <person name="Lin L."/>
            <person name="Yin J."/>
            <person name="Geng J."/>
            <person name="Li G."/>
            <person name="Shi J."/>
            <person name="Liu J."/>
            <person name="Lv H."/>
            <person name="Li J."/>
            <person name="Wang J."/>
            <person name="Deng Y."/>
            <person name="Ran L."/>
            <person name="Shi X."/>
            <person name="Wang X."/>
            <person name="Wu Q."/>
            <person name="Li C."/>
            <person name="Ren X."/>
            <person name="Wang J."/>
            <person name="Wang X."/>
            <person name="Li D."/>
            <person name="Liu D."/>
            <person name="Zhang X."/>
            <person name="Ji Z."/>
            <person name="Zhao W."/>
            <person name="Sun Y."/>
            <person name="Zhang Z."/>
            <person name="Bao J."/>
            <person name="Han Y."/>
            <person name="Dong L."/>
            <person name="Ji J."/>
            <person name="Chen P."/>
            <person name="Wu S."/>
            <person name="Liu J."/>
            <person name="Xiao Y."/>
            <person name="Bu D."/>
            <person name="Tan J."/>
            <person name="Yang L."/>
            <person name="Ye C."/>
            <person name="Zhang J."/>
            <person name="Xu J."/>
            <person name="Zhou Y."/>
            <person name="Yu Y."/>
            <person name="Zhang B."/>
            <person name="Zhuang S."/>
            <person name="Wei H."/>
            <person name="Liu B."/>
            <person name="Lei M."/>
            <person name="Yu H."/>
            <person name="Li Y."/>
            <person name="Xu H."/>
            <person name="Wei S."/>
            <person name="He X."/>
            <person name="Fang L."/>
            <person name="Zhang Z."/>
            <person name="Zhang Y."/>
            <person name="Huang X."/>
            <person name="Su Z."/>
            <person name="Tong W."/>
            <person name="Li J."/>
            <person name="Tong Z."/>
            <person name="Li S."/>
            <person name="Ye J."/>
            <person name="Wang L."/>
            <person name="Fang L."/>
            <person name="Lei T."/>
            <person name="Chen C."/>
            <person name="Chen H."/>
            <person name="Xu Z."/>
            <person name="Li H."/>
            <person name="Huang H."/>
            <person name="Zhang F."/>
            <person name="Xu H."/>
            <person name="Li N."/>
            <person name="Zhao C."/>
            <person name="Li S."/>
            <person name="Dong L."/>
            <person name="Huang Y."/>
            <person name="Li L."/>
            <person name="Xi Y."/>
            <person name="Qi Q."/>
            <person name="Li W."/>
            <person name="Zhang B."/>
            <person name="Hu W."/>
            <person name="Zhang Y."/>
            <person name="Tian X."/>
            <person name="Jiao Y."/>
            <person name="Liang X."/>
            <person name="Jin J."/>
            <person name="Gao L."/>
            <person name="Zheng W."/>
            <person name="Hao B."/>
            <person name="Liu S."/>
            <person name="Wang W."/>
            <person name="Yuan L."/>
            <person name="Cao M."/>
            <person name="McDermott J."/>
            <person name="Samudrala R."/>
            <person name="Wang J."/>
            <person name="Wong G.K."/>
            <person name="Yang H."/>
        </authorList>
    </citation>
    <scope>NUCLEOTIDE SEQUENCE [LARGE SCALE GENOMIC DNA]</scope>
    <source>
        <strain evidence="3">cv. 93-11</strain>
    </source>
</reference>
<dbReference type="AlphaFoldDB" id="A2WPJ6"/>
<evidence type="ECO:0000313" key="2">
    <source>
        <dbReference type="EMBL" id="EAY73892.1"/>
    </source>
</evidence>
<feature type="region of interest" description="Disordered" evidence="1">
    <location>
        <begin position="159"/>
        <end position="187"/>
    </location>
</feature>
<keyword evidence="3" id="KW-1185">Reference proteome</keyword>
<gene>
    <name evidence="2" type="ORF">OsI_01775</name>
</gene>
<evidence type="ECO:0000256" key="1">
    <source>
        <dbReference type="SAM" id="MobiDB-lite"/>
    </source>
</evidence>
<protein>
    <submittedName>
        <fullName evidence="2">Uncharacterized protein</fullName>
    </submittedName>
</protein>